<dbReference type="Pfam" id="PF00126">
    <property type="entry name" value="HTH_1"/>
    <property type="match status" value="1"/>
</dbReference>
<keyword evidence="4" id="KW-0804">Transcription</keyword>
<gene>
    <name evidence="6" type="ORF">GEV37_01975</name>
</gene>
<dbReference type="InterPro" id="IPR036390">
    <property type="entry name" value="WH_DNA-bd_sf"/>
</dbReference>
<protein>
    <submittedName>
        <fullName evidence="6">LysR family transcriptional regulator</fullName>
    </submittedName>
</protein>
<dbReference type="SUPFAM" id="SSF46785">
    <property type="entry name" value="Winged helix' DNA-binding domain"/>
    <property type="match status" value="1"/>
</dbReference>
<proteinExistence type="inferred from homology"/>
<dbReference type="PANTHER" id="PTHR30346">
    <property type="entry name" value="TRANSCRIPTIONAL DUAL REGULATOR HCAR-RELATED"/>
    <property type="match status" value="1"/>
</dbReference>
<evidence type="ECO:0000256" key="1">
    <source>
        <dbReference type="ARBA" id="ARBA00009437"/>
    </source>
</evidence>
<keyword evidence="2" id="KW-0805">Transcription regulation</keyword>
<evidence type="ECO:0000256" key="3">
    <source>
        <dbReference type="ARBA" id="ARBA00023125"/>
    </source>
</evidence>
<sequence>MELRHLRYFIVVAEQLHFGRAAKLLNISQPPLSNQIKNLEEEMQVQLLVRNNKEVRLTPAGRHFLKAAKKCIADLDKEIALTQRIAQGKEGTLSIGFSGTLSFHLIPTLVKEFKRHHPGVDIHLQQLTTQDQLVGLIHESLDVGFLVSPVADPRIALLDIFEERFVACLPKHHRLARQTSLIDAAELRDEHWVLTPRSAGHGYYDAVIALCDASGFTPHVVQTAQEQQTLVALVAADMGVTVLPYSAQAIKNDHVVYKEIDADIRKVSAMAWNPDHLTDTARHFIRYIETGLNEGTIEQPTEPYRSHLGG</sequence>
<name>A0ABS8DNM0_9GAMM</name>
<keyword evidence="3" id="KW-0238">DNA-binding</keyword>
<evidence type="ECO:0000256" key="4">
    <source>
        <dbReference type="ARBA" id="ARBA00023163"/>
    </source>
</evidence>
<dbReference type="InterPro" id="IPR000847">
    <property type="entry name" value="LysR_HTH_N"/>
</dbReference>
<dbReference type="InterPro" id="IPR005119">
    <property type="entry name" value="LysR_subst-bd"/>
</dbReference>
<accession>A0ABS8DNM0</accession>
<evidence type="ECO:0000256" key="2">
    <source>
        <dbReference type="ARBA" id="ARBA00023015"/>
    </source>
</evidence>
<comment type="caution">
    <text evidence="6">The sequence shown here is derived from an EMBL/GenBank/DDBJ whole genome shotgun (WGS) entry which is preliminary data.</text>
</comment>
<evidence type="ECO:0000259" key="5">
    <source>
        <dbReference type="PROSITE" id="PS50931"/>
    </source>
</evidence>
<dbReference type="SUPFAM" id="SSF53850">
    <property type="entry name" value="Periplasmic binding protein-like II"/>
    <property type="match status" value="1"/>
</dbReference>
<feature type="domain" description="HTH lysR-type" evidence="5">
    <location>
        <begin position="1"/>
        <end position="58"/>
    </location>
</feature>
<dbReference type="RefSeq" id="WP_227388495.1">
    <property type="nucleotide sequence ID" value="NZ_JBHSCJ010000003.1"/>
</dbReference>
<dbReference type="CDD" id="cd08414">
    <property type="entry name" value="PBP2_LTTR_aromatics_like"/>
    <property type="match status" value="1"/>
</dbReference>
<organism evidence="6 7">
    <name type="scientific">Vreelandella malpeensis</name>
    <dbReference type="NCBI Taxonomy" id="1172368"/>
    <lineage>
        <taxon>Bacteria</taxon>
        <taxon>Pseudomonadati</taxon>
        <taxon>Pseudomonadota</taxon>
        <taxon>Gammaproteobacteria</taxon>
        <taxon>Oceanospirillales</taxon>
        <taxon>Halomonadaceae</taxon>
        <taxon>Vreelandella</taxon>
    </lineage>
</organism>
<dbReference type="InterPro" id="IPR036388">
    <property type="entry name" value="WH-like_DNA-bd_sf"/>
</dbReference>
<dbReference type="PROSITE" id="PS50931">
    <property type="entry name" value="HTH_LYSR"/>
    <property type="match status" value="1"/>
</dbReference>
<evidence type="ECO:0000313" key="6">
    <source>
        <dbReference type="EMBL" id="MCB8887897.1"/>
    </source>
</evidence>
<comment type="similarity">
    <text evidence="1">Belongs to the LysR transcriptional regulatory family.</text>
</comment>
<dbReference type="Pfam" id="PF03466">
    <property type="entry name" value="LysR_substrate"/>
    <property type="match status" value="1"/>
</dbReference>
<keyword evidence="7" id="KW-1185">Reference proteome</keyword>
<dbReference type="Gene3D" id="3.40.190.10">
    <property type="entry name" value="Periplasmic binding protein-like II"/>
    <property type="match status" value="2"/>
</dbReference>
<dbReference type="Proteomes" id="UP001319882">
    <property type="component" value="Unassembled WGS sequence"/>
</dbReference>
<dbReference type="PRINTS" id="PR00039">
    <property type="entry name" value="HTHLYSR"/>
</dbReference>
<reference evidence="6 7" key="1">
    <citation type="journal article" date="2021" name="Sci. Rep.">
        <title>Genome analysis of a halophilic bacterium Halomonas malpeensis YU-PRIM-29(T) reveals its exopolysaccharide and pigment producing capabilities.</title>
        <authorList>
            <person name="Athmika"/>
            <person name="Ghate S.D."/>
            <person name="Arun A.B."/>
            <person name="Rao S.S."/>
            <person name="Kumar S.T.A."/>
            <person name="Kandiyil M.K."/>
            <person name="Saptami K."/>
            <person name="Rekha P.D."/>
        </authorList>
    </citation>
    <scope>NUCLEOTIDE SEQUENCE [LARGE SCALE GENOMIC DNA]</scope>
    <source>
        <strain evidence="7">prim 29</strain>
    </source>
</reference>
<dbReference type="EMBL" id="WHVL01000001">
    <property type="protein sequence ID" value="MCB8887897.1"/>
    <property type="molecule type" value="Genomic_DNA"/>
</dbReference>
<evidence type="ECO:0000313" key="7">
    <source>
        <dbReference type="Proteomes" id="UP001319882"/>
    </source>
</evidence>
<dbReference type="Gene3D" id="1.10.10.10">
    <property type="entry name" value="Winged helix-like DNA-binding domain superfamily/Winged helix DNA-binding domain"/>
    <property type="match status" value="1"/>
</dbReference>
<dbReference type="PANTHER" id="PTHR30346:SF28">
    <property type="entry name" value="HTH-TYPE TRANSCRIPTIONAL REGULATOR CYNR"/>
    <property type="match status" value="1"/>
</dbReference>